<dbReference type="Proteomes" id="UP001530400">
    <property type="component" value="Unassembled WGS sequence"/>
</dbReference>
<organism evidence="1 2">
    <name type="scientific">Cyclotella atomus</name>
    <dbReference type="NCBI Taxonomy" id="382360"/>
    <lineage>
        <taxon>Eukaryota</taxon>
        <taxon>Sar</taxon>
        <taxon>Stramenopiles</taxon>
        <taxon>Ochrophyta</taxon>
        <taxon>Bacillariophyta</taxon>
        <taxon>Coscinodiscophyceae</taxon>
        <taxon>Thalassiosirophycidae</taxon>
        <taxon>Stephanodiscales</taxon>
        <taxon>Stephanodiscaceae</taxon>
        <taxon>Cyclotella</taxon>
    </lineage>
</organism>
<proteinExistence type="predicted"/>
<gene>
    <name evidence="1" type="ORF">ACHAWO_005140</name>
</gene>
<dbReference type="AlphaFoldDB" id="A0ABD3Q0R0"/>
<protein>
    <submittedName>
        <fullName evidence="1">Uncharacterized protein</fullName>
    </submittedName>
</protein>
<evidence type="ECO:0000313" key="1">
    <source>
        <dbReference type="EMBL" id="KAL3793086.1"/>
    </source>
</evidence>
<dbReference type="EMBL" id="JALLPJ020000407">
    <property type="protein sequence ID" value="KAL3793086.1"/>
    <property type="molecule type" value="Genomic_DNA"/>
</dbReference>
<comment type="caution">
    <text evidence="1">The sequence shown here is derived from an EMBL/GenBank/DDBJ whole genome shotgun (WGS) entry which is preliminary data.</text>
</comment>
<evidence type="ECO:0000313" key="2">
    <source>
        <dbReference type="Proteomes" id="UP001530400"/>
    </source>
</evidence>
<feature type="non-terminal residue" evidence="1">
    <location>
        <position position="716"/>
    </location>
</feature>
<name>A0ABD3Q0R0_9STRA</name>
<accession>A0ABD3Q0R0</accession>
<sequence length="716" mass="83118">MGGMIVVPKSVFTSLKDLERKVIRKKLKNFEKLKHAINKSMHASLFQMDTDKFLLEWFVDGLRYNAGERLPRVTHTINKGNSHNQLTDESAYMLFKTYLSYDLLLSKFNGLLNSFAAYFLGRPLDMKEFSSTPTLRNWFKRLSIVERHFEAIEDLETFGIKSPNDFPVLYYIISDDTKHGKHDTRHAVIKTGVYPDGKPRYIVLTSSAAITKDAKGNADLNVEVLKKHVDPEVLPFLGGGTVDNAGSARAEIHQTFDDLMDYIEEKDKEELDDEDEDPDHINEKTHFFGVHRRAIVIPDFFHIDNIAVNEASIKFSGYIVRGDFGQFHPRQFLQSIHDTHSRNKEMSQQIIDKILKDLPDKAEYTLKTWRERPQRWRLNGLYAFHLLVALDIILPDGKNLIARWAAEMFILGGRVRGQDTKWMKDTCRQIYTMARSPAIKVCLTIEMELVTNYFDITHGHHAYTGEFKRRAGFITMELHYLYFDFIVPFWLTAQRDPKVCFLKTYTEIIALDDEDLKKMKLEQLQAKVQASFDKVSKNSELLLEAPLIFMLLTHPLEGPSVLRAIIAILVEQKFDVNDPDVIWIDKYCEVWSKENFDSKKYESDEALETMNEKDRAYFLQLRPTADDVVHFFRQFGFHRAVMRKELLSLVKETTPVRDANSKTPLQDFQKSYPTIYEALESAFKWSASNSRIVELLHAENTFDVDLTDKTEDEILQ</sequence>
<keyword evidence="2" id="KW-1185">Reference proteome</keyword>
<reference evidence="1 2" key="1">
    <citation type="submission" date="2024-10" db="EMBL/GenBank/DDBJ databases">
        <title>Updated reference genomes for cyclostephanoid diatoms.</title>
        <authorList>
            <person name="Roberts W.R."/>
            <person name="Alverson A.J."/>
        </authorList>
    </citation>
    <scope>NUCLEOTIDE SEQUENCE [LARGE SCALE GENOMIC DNA]</scope>
    <source>
        <strain evidence="1 2">AJA010-31</strain>
    </source>
</reference>